<evidence type="ECO:0000256" key="1">
    <source>
        <dbReference type="SAM" id="SignalP"/>
    </source>
</evidence>
<protein>
    <submittedName>
        <fullName evidence="2">Uncharacterized protein</fullName>
    </submittedName>
</protein>
<dbReference type="AlphaFoldDB" id="A0AAD2QDS5"/>
<name>A0AAD2QDS5_ACHAE</name>
<comment type="caution">
    <text evidence="2">The sequence shown here is derived from an EMBL/GenBank/DDBJ whole genome shotgun (WGS) entry which is preliminary data.</text>
</comment>
<sequence length="166" mass="17656">MLIVIPIRKTAAACALGLGMMVAAAGQTAMAQGQADAPAPLATGLTDSGSAEGQVIEAVRSGDILSIKIRFKPIVDGKTEMIYSQISKDDYANSFYVIAGNKKHLLLKDSNDKPLTNPKLLIRTSKDTPMAGSWQGKFPAPPKEIKEVSLTIPGVETFDAIKITDR</sequence>
<accession>A0AAD2QDS5</accession>
<organism evidence="2 3">
    <name type="scientific">Achromobacter aegrifaciens</name>
    <dbReference type="NCBI Taxonomy" id="1287736"/>
    <lineage>
        <taxon>Bacteria</taxon>
        <taxon>Pseudomonadati</taxon>
        <taxon>Pseudomonadota</taxon>
        <taxon>Betaproteobacteria</taxon>
        <taxon>Burkholderiales</taxon>
        <taxon>Alcaligenaceae</taxon>
        <taxon>Achromobacter</taxon>
    </lineage>
</organism>
<proteinExistence type="predicted"/>
<feature type="signal peptide" evidence="1">
    <location>
        <begin position="1"/>
        <end position="31"/>
    </location>
</feature>
<gene>
    <name evidence="2" type="ORF">ERS370000_03971</name>
</gene>
<evidence type="ECO:0000313" key="3">
    <source>
        <dbReference type="Proteomes" id="UP000044098"/>
    </source>
</evidence>
<reference evidence="2 3" key="1">
    <citation type="submission" date="2015-09" db="EMBL/GenBank/DDBJ databases">
        <authorList>
            <consortium name="Pathogen Informatics"/>
        </authorList>
    </citation>
    <scope>NUCLEOTIDE SEQUENCE [LARGE SCALE GENOMIC DNA]</scope>
    <source>
        <strain evidence="2 3">2789STDY5608625</strain>
    </source>
</reference>
<dbReference type="Proteomes" id="UP000044098">
    <property type="component" value="Unassembled WGS sequence"/>
</dbReference>
<feature type="chain" id="PRO_5042293202" evidence="1">
    <location>
        <begin position="32"/>
        <end position="166"/>
    </location>
</feature>
<keyword evidence="1" id="KW-0732">Signal</keyword>
<evidence type="ECO:0000313" key="2">
    <source>
        <dbReference type="EMBL" id="CUJ43201.1"/>
    </source>
</evidence>
<dbReference type="EMBL" id="CYTK01000006">
    <property type="protein sequence ID" value="CUJ43201.1"/>
    <property type="molecule type" value="Genomic_DNA"/>
</dbReference>